<keyword evidence="2" id="KW-1185">Reference proteome</keyword>
<organism evidence="1 2">
    <name type="scientific">Canavalia gladiata</name>
    <name type="common">Sword bean</name>
    <name type="synonym">Dolichos gladiatus</name>
    <dbReference type="NCBI Taxonomy" id="3824"/>
    <lineage>
        <taxon>Eukaryota</taxon>
        <taxon>Viridiplantae</taxon>
        <taxon>Streptophyta</taxon>
        <taxon>Embryophyta</taxon>
        <taxon>Tracheophyta</taxon>
        <taxon>Spermatophyta</taxon>
        <taxon>Magnoliopsida</taxon>
        <taxon>eudicotyledons</taxon>
        <taxon>Gunneridae</taxon>
        <taxon>Pentapetalae</taxon>
        <taxon>rosids</taxon>
        <taxon>fabids</taxon>
        <taxon>Fabales</taxon>
        <taxon>Fabaceae</taxon>
        <taxon>Papilionoideae</taxon>
        <taxon>50 kb inversion clade</taxon>
        <taxon>NPAAA clade</taxon>
        <taxon>indigoferoid/millettioid clade</taxon>
        <taxon>Phaseoleae</taxon>
        <taxon>Canavalia</taxon>
    </lineage>
</organism>
<protein>
    <submittedName>
        <fullName evidence="1">Uncharacterized protein</fullName>
    </submittedName>
</protein>
<dbReference type="EMBL" id="JAYMYQ010000005">
    <property type="protein sequence ID" value="KAK7328174.1"/>
    <property type="molecule type" value="Genomic_DNA"/>
</dbReference>
<dbReference type="AlphaFoldDB" id="A0AAN9QAV7"/>
<proteinExistence type="predicted"/>
<evidence type="ECO:0000313" key="2">
    <source>
        <dbReference type="Proteomes" id="UP001367508"/>
    </source>
</evidence>
<dbReference type="Proteomes" id="UP001367508">
    <property type="component" value="Unassembled WGS sequence"/>
</dbReference>
<evidence type="ECO:0000313" key="1">
    <source>
        <dbReference type="EMBL" id="KAK7328174.1"/>
    </source>
</evidence>
<name>A0AAN9QAV7_CANGL</name>
<sequence>MSSSYSSFGLVPCDRYYRQRMDVHFILSYNIMAHLISCVPYSFQEQYHQSERLSSRYLFPYKDVDIIAEVESMVWESSNKL</sequence>
<accession>A0AAN9QAV7</accession>
<reference evidence="1 2" key="1">
    <citation type="submission" date="2024-01" db="EMBL/GenBank/DDBJ databases">
        <title>The genomes of 5 underutilized Papilionoideae crops provide insights into root nodulation and disease resistanc.</title>
        <authorList>
            <person name="Jiang F."/>
        </authorList>
    </citation>
    <scope>NUCLEOTIDE SEQUENCE [LARGE SCALE GENOMIC DNA]</scope>
    <source>
        <strain evidence="1">LVBAO_FW01</strain>
        <tissue evidence="1">Leaves</tissue>
    </source>
</reference>
<gene>
    <name evidence="1" type="ORF">VNO77_22272</name>
</gene>
<comment type="caution">
    <text evidence="1">The sequence shown here is derived from an EMBL/GenBank/DDBJ whole genome shotgun (WGS) entry which is preliminary data.</text>
</comment>